<feature type="non-terminal residue" evidence="1">
    <location>
        <position position="370"/>
    </location>
</feature>
<dbReference type="Proteomes" id="UP001145114">
    <property type="component" value="Unassembled WGS sequence"/>
</dbReference>
<keyword evidence="2" id="KW-1185">Reference proteome</keyword>
<keyword evidence="1" id="KW-0418">Kinase</keyword>
<name>A0ACC1HC14_9FUNG</name>
<keyword evidence="1" id="KW-0808">Transferase</keyword>
<accession>A0ACC1HC14</accession>
<keyword evidence="1" id="KW-0648">Protein biosynthesis</keyword>
<evidence type="ECO:0000313" key="1">
    <source>
        <dbReference type="EMBL" id="KAJ1674120.1"/>
    </source>
</evidence>
<keyword evidence="1" id="KW-0396">Initiation factor</keyword>
<comment type="caution">
    <text evidence="1">The sequence shown here is derived from an EMBL/GenBank/DDBJ whole genome shotgun (WGS) entry which is preliminary data.</text>
</comment>
<sequence length="370" mass="43086">MVPDLTVDEGRRDMNPSTQEIQQNELEALRAIYMDDYKDVKPETVWKIAQYAPEFVVKIRSLDEQYREKVHVGLHVRFTKTYPNTAPQLALQEVFGLNDSQVSVAIQELQKKASQMIGSEMVYDLCTWLEEYVTNNNIADQITGHSFHDEMMQRAKARNEDIQKQARKIRQHQLEQQREDRQKLEEMIKAEVTRKEENLLKQKRHLSYSLASGEDPESMYRMVGQWAHQLRELRFESPVTVDHQPGVARSNMFNSVVLERTGLRNGLYRVMNAYPIDPDLIGHVNRAQRYIVHEYVIDNDYYLEGGSGEKELQKVVHEIQELTYVRHAHLVPVYATMIQAMEGKGQRLYVLMESYGEAIGSNNTLRTVLN</sequence>
<reference evidence="1" key="1">
    <citation type="submission" date="2022-06" db="EMBL/GenBank/DDBJ databases">
        <title>Phylogenomic reconstructions and comparative analyses of Kickxellomycotina fungi.</title>
        <authorList>
            <person name="Reynolds N.K."/>
            <person name="Stajich J.E."/>
            <person name="Barry K."/>
            <person name="Grigoriev I.V."/>
            <person name="Crous P."/>
            <person name="Smith M.E."/>
        </authorList>
    </citation>
    <scope>NUCLEOTIDE SEQUENCE</scope>
    <source>
        <strain evidence="1">RSA 2271</strain>
    </source>
</reference>
<evidence type="ECO:0000313" key="2">
    <source>
        <dbReference type="Proteomes" id="UP001145114"/>
    </source>
</evidence>
<dbReference type="EMBL" id="JAMZIH010006246">
    <property type="protein sequence ID" value="KAJ1674120.1"/>
    <property type="molecule type" value="Genomic_DNA"/>
</dbReference>
<organism evidence="1 2">
    <name type="scientific">Spiromyces aspiralis</name>
    <dbReference type="NCBI Taxonomy" id="68401"/>
    <lineage>
        <taxon>Eukaryota</taxon>
        <taxon>Fungi</taxon>
        <taxon>Fungi incertae sedis</taxon>
        <taxon>Zoopagomycota</taxon>
        <taxon>Kickxellomycotina</taxon>
        <taxon>Kickxellomycetes</taxon>
        <taxon>Kickxellales</taxon>
        <taxon>Kickxellaceae</taxon>
        <taxon>Spiromyces</taxon>
    </lineage>
</organism>
<gene>
    <name evidence="1" type="primary">GCN2_2</name>
    <name evidence="1" type="ORF">EV182_003921</name>
</gene>
<dbReference type="EC" id="2.7.11.1" evidence="1"/>
<protein>
    <submittedName>
        <fullName evidence="1">Eukaryotic translation initiation factor 2-alpha kinase</fullName>
        <ecNumber evidence="1">2.7.11.1</ecNumber>
    </submittedName>
</protein>
<proteinExistence type="predicted"/>